<feature type="domain" description="ACT" evidence="2">
    <location>
        <begin position="4"/>
        <end position="84"/>
    </location>
</feature>
<dbReference type="InterPro" id="IPR000182">
    <property type="entry name" value="GNAT_dom"/>
</dbReference>
<dbReference type="SUPFAM" id="SSF55729">
    <property type="entry name" value="Acyl-CoA N-acyltransferases (Nat)"/>
    <property type="match status" value="1"/>
</dbReference>
<proteinExistence type="predicted"/>
<evidence type="ECO:0000259" key="1">
    <source>
        <dbReference type="PROSITE" id="PS51186"/>
    </source>
</evidence>
<dbReference type="SUPFAM" id="SSF55021">
    <property type="entry name" value="ACT-like"/>
    <property type="match status" value="1"/>
</dbReference>
<dbReference type="Gene3D" id="3.40.630.30">
    <property type="match status" value="1"/>
</dbReference>
<dbReference type="InterPro" id="IPR016181">
    <property type="entry name" value="Acyl_CoA_acyltransferase"/>
</dbReference>
<evidence type="ECO:0000259" key="2">
    <source>
        <dbReference type="PROSITE" id="PS51671"/>
    </source>
</evidence>
<protein>
    <submittedName>
        <fullName evidence="3">GNAT family N-acetyltransferase</fullName>
    </submittedName>
</protein>
<feature type="domain" description="N-acetyltransferase" evidence="1">
    <location>
        <begin position="137"/>
        <end position="298"/>
    </location>
</feature>
<dbReference type="InterPro" id="IPR045865">
    <property type="entry name" value="ACT-like_dom_sf"/>
</dbReference>
<comment type="caution">
    <text evidence="3">The sequence shown here is derived from an EMBL/GenBank/DDBJ whole genome shotgun (WGS) entry which is preliminary data.</text>
</comment>
<dbReference type="CDD" id="cd02116">
    <property type="entry name" value="ACT"/>
    <property type="match status" value="1"/>
</dbReference>
<keyword evidence="4" id="KW-1185">Reference proteome</keyword>
<dbReference type="Proteomes" id="UP001501581">
    <property type="component" value="Unassembled WGS sequence"/>
</dbReference>
<name>A0ABP4EEK5_9ACTN</name>
<accession>A0ABP4EEK5</accession>
<dbReference type="CDD" id="cd04301">
    <property type="entry name" value="NAT_SF"/>
    <property type="match status" value="1"/>
</dbReference>
<sequence>MLWRVRTTLPDQPGALANLATTCGTAGVNILAMQIFPGIDAVTDEFVLRTADGWSEANVVALVERSGGAATSCLPCSEQALVDQPARHVRAARAVLAQPAAFPDTVAKLLDAEAEPTPDGIGAEMDVMELAVGEVTVQIWRAAPFTLTEHARGAEMAALVAEVLERGRLGSPGLAPTPGRRLSPADAPEFVVEETAVMATVNGTVVGLAALGVADLAPGVRESTLRVDPAWRRRGIGTRLLVEMAKVAAALGLDDISLRTSADNQAVLPMVLSAGLRARIKMSADLLTVQVPVRQLTAPR</sequence>
<evidence type="ECO:0000313" key="3">
    <source>
        <dbReference type="EMBL" id="GAA1105780.1"/>
    </source>
</evidence>
<evidence type="ECO:0000313" key="4">
    <source>
        <dbReference type="Proteomes" id="UP001501581"/>
    </source>
</evidence>
<dbReference type="InterPro" id="IPR002912">
    <property type="entry name" value="ACT_dom"/>
</dbReference>
<dbReference type="EMBL" id="BAAALG010000011">
    <property type="protein sequence ID" value="GAA1105780.1"/>
    <property type="molecule type" value="Genomic_DNA"/>
</dbReference>
<dbReference type="RefSeq" id="WP_343995204.1">
    <property type="nucleotide sequence ID" value="NZ_BAAALG010000011.1"/>
</dbReference>
<gene>
    <name evidence="3" type="ORF">GCM10009668_26590</name>
</gene>
<dbReference type="PROSITE" id="PS51671">
    <property type="entry name" value="ACT"/>
    <property type="match status" value="1"/>
</dbReference>
<dbReference type="PROSITE" id="PS51186">
    <property type="entry name" value="GNAT"/>
    <property type="match status" value="1"/>
</dbReference>
<dbReference type="Pfam" id="PF00583">
    <property type="entry name" value="Acetyltransf_1"/>
    <property type="match status" value="1"/>
</dbReference>
<reference evidence="4" key="1">
    <citation type="journal article" date="2019" name="Int. J. Syst. Evol. Microbiol.">
        <title>The Global Catalogue of Microorganisms (GCM) 10K type strain sequencing project: providing services to taxonomists for standard genome sequencing and annotation.</title>
        <authorList>
            <consortium name="The Broad Institute Genomics Platform"/>
            <consortium name="The Broad Institute Genome Sequencing Center for Infectious Disease"/>
            <person name="Wu L."/>
            <person name="Ma J."/>
        </authorList>
    </citation>
    <scope>NUCLEOTIDE SEQUENCE [LARGE SCALE GENOMIC DNA]</scope>
    <source>
        <strain evidence="4">JCM 13008</strain>
    </source>
</reference>
<organism evidence="3 4">
    <name type="scientific">Nocardioides dubius</name>
    <dbReference type="NCBI Taxonomy" id="317019"/>
    <lineage>
        <taxon>Bacteria</taxon>
        <taxon>Bacillati</taxon>
        <taxon>Actinomycetota</taxon>
        <taxon>Actinomycetes</taxon>
        <taxon>Propionibacteriales</taxon>
        <taxon>Nocardioidaceae</taxon>
        <taxon>Nocardioides</taxon>
    </lineage>
</organism>